<dbReference type="Gene3D" id="3.40.50.620">
    <property type="entry name" value="HUPs"/>
    <property type="match status" value="1"/>
</dbReference>
<evidence type="ECO:0000313" key="1">
    <source>
        <dbReference type="EMBL" id="CAA9475687.1"/>
    </source>
</evidence>
<dbReference type="PANTHER" id="PTHR38657:SF1">
    <property type="entry name" value="SLR1343 PROTEIN"/>
    <property type="match status" value="1"/>
</dbReference>
<dbReference type="SUPFAM" id="SSF48173">
    <property type="entry name" value="Cryptochrome/photolyase FAD-binding domain"/>
    <property type="match status" value="1"/>
</dbReference>
<proteinExistence type="predicted"/>
<dbReference type="Gene3D" id="1.25.40.80">
    <property type="match status" value="1"/>
</dbReference>
<reference evidence="1" key="1">
    <citation type="submission" date="2020-02" db="EMBL/GenBank/DDBJ databases">
        <authorList>
            <person name="Meier V. D."/>
        </authorList>
    </citation>
    <scope>NUCLEOTIDE SEQUENCE</scope>
    <source>
        <strain evidence="1">AVDCRST_MAG38</strain>
    </source>
</reference>
<organism evidence="1">
    <name type="scientific">uncultured Solirubrobacteraceae bacterium</name>
    <dbReference type="NCBI Taxonomy" id="1162706"/>
    <lineage>
        <taxon>Bacteria</taxon>
        <taxon>Bacillati</taxon>
        <taxon>Actinomycetota</taxon>
        <taxon>Thermoleophilia</taxon>
        <taxon>Solirubrobacterales</taxon>
        <taxon>Solirubrobacteraceae</taxon>
        <taxon>environmental samples</taxon>
    </lineage>
</organism>
<keyword evidence="1" id="KW-0456">Lyase</keyword>
<dbReference type="GO" id="GO:0016829">
    <property type="term" value="F:lyase activity"/>
    <property type="evidence" value="ECO:0007669"/>
    <property type="project" value="UniProtKB-KW"/>
</dbReference>
<dbReference type="EMBL" id="CADCVJ010000137">
    <property type="protein sequence ID" value="CAA9475687.1"/>
    <property type="molecule type" value="Genomic_DNA"/>
</dbReference>
<dbReference type="InterPro" id="IPR052551">
    <property type="entry name" value="UV-DNA_repair_photolyase"/>
</dbReference>
<dbReference type="InterPro" id="IPR014729">
    <property type="entry name" value="Rossmann-like_a/b/a_fold"/>
</dbReference>
<protein>
    <submittedName>
        <fullName evidence="1">Deoxyribodipyrimidine photolyase</fullName>
    </submittedName>
</protein>
<sequence>MGHTALIFGDQLMRDNPALAGADRVLFVESTASLRRRRTHRRRVHIVLSGMRHFAAELREAGQLEVVERRGAATLEAGLEGFDDLVCAAPNSAGARRAMRRLGVRQVESNQFLTPPEDFAAWAQGRPRLVMEDFYREQRRRFGLLLAADGKPEGGRWNWDAENRRPPPDGLRAPDPYRPVEDAIDEGVRADLDSLDVELFGADGARQFAVTPAEGRAALASFVEDRLAEFGPWQDAMVEDERFLFHSLLSVPMNLGVLDPLTVVRAAESRYRDGSVPLRSAEGFIRQVVGWREWVWGMYWLRASQWPERNALGADLPLGEAYWGGRTEWRCFDSVVSGVVESGYAHHIQRLMVLGTIGLTSGVVPWQLVRWFQTAFVDGAEWVMAPNAAGMALFADGGEMMTKPYAAGGNYINRMSDFCAGCRYSPADKHGPSACPVTALYWDFVDRHADLVGGNRRTRRAVPMLERFDPATRSALAERAGVARRELVEGRPLWPREGGTEQQRLG</sequence>
<gene>
    <name evidence="1" type="ORF">AVDCRST_MAG38-1649</name>
</gene>
<dbReference type="Gene3D" id="1.10.579.10">
    <property type="entry name" value="DNA Cyclobutane Dipyrimidine Photolyase, subunit A, domain 3"/>
    <property type="match status" value="1"/>
</dbReference>
<dbReference type="Gene3D" id="1.10.10.1710">
    <property type="entry name" value="Deoxyribodipyrimidine photolyase-related"/>
    <property type="match status" value="1"/>
</dbReference>
<dbReference type="InterPro" id="IPR036134">
    <property type="entry name" value="Crypto/Photolyase_FAD-like_sf"/>
</dbReference>
<dbReference type="PANTHER" id="PTHR38657">
    <property type="entry name" value="SLR1343 PROTEIN"/>
    <property type="match status" value="1"/>
</dbReference>
<name>A0A6J4RTN9_9ACTN</name>
<dbReference type="AlphaFoldDB" id="A0A6J4RTN9"/>
<accession>A0A6J4RTN9</accession>
<dbReference type="InterPro" id="IPR007357">
    <property type="entry name" value="PhrB-like"/>
</dbReference>
<dbReference type="Pfam" id="PF04244">
    <property type="entry name" value="DPRP"/>
    <property type="match status" value="1"/>
</dbReference>